<name>A9NXV2_PICSI</name>
<evidence type="ECO:0000313" key="3">
    <source>
        <dbReference type="EMBL" id="ABK25463.1"/>
    </source>
</evidence>
<organism evidence="3">
    <name type="scientific">Picea sitchensis</name>
    <name type="common">Sitka spruce</name>
    <name type="synonym">Pinus sitchensis</name>
    <dbReference type="NCBI Taxonomy" id="3332"/>
    <lineage>
        <taxon>Eukaryota</taxon>
        <taxon>Viridiplantae</taxon>
        <taxon>Streptophyta</taxon>
        <taxon>Embryophyta</taxon>
        <taxon>Tracheophyta</taxon>
        <taxon>Spermatophyta</taxon>
        <taxon>Pinopsida</taxon>
        <taxon>Pinidae</taxon>
        <taxon>Conifers I</taxon>
        <taxon>Pinales</taxon>
        <taxon>Pinaceae</taxon>
        <taxon>Picea</taxon>
    </lineage>
</organism>
<protein>
    <recommendedName>
        <fullName evidence="2">Cleavage stimulation factor subunit 2 hinge domain-containing protein</fullName>
    </recommendedName>
</protein>
<evidence type="ECO:0000256" key="1">
    <source>
        <dbReference type="SAM" id="MobiDB-lite"/>
    </source>
</evidence>
<reference evidence="3" key="1">
    <citation type="journal article" date="2008" name="BMC Genomics">
        <title>A conifer genomics resource of 200,000 spruce (Picea spp.) ESTs and 6,464 high-quality, sequence-finished full-length cDNAs for Sitka spruce (Picea sitchensis).</title>
        <authorList>
            <person name="Ralph S.G."/>
            <person name="Chun H.J."/>
            <person name="Kolosova N."/>
            <person name="Cooper D."/>
            <person name="Oddy C."/>
            <person name="Ritland C.E."/>
            <person name="Kirkpatrick R."/>
            <person name="Moore R."/>
            <person name="Barber S."/>
            <person name="Holt R.A."/>
            <person name="Jones S.J."/>
            <person name="Marra M.A."/>
            <person name="Douglas C.J."/>
            <person name="Ritland K."/>
            <person name="Bohlmann J."/>
        </authorList>
    </citation>
    <scope>NUCLEOTIDE SEQUENCE</scope>
    <source>
        <tissue evidence="3">Bark</tissue>
    </source>
</reference>
<feature type="compositionally biased region" description="Low complexity" evidence="1">
    <location>
        <begin position="105"/>
        <end position="125"/>
    </location>
</feature>
<sequence length="516" mass="55001">MAGAFGGQYTSMAGQNQNAGQINGQSNPSGNSANAAGNRSFTSHIAGMSKPQLYDLMSQMKLLIEQNEQQARQILVANPAMTKTLFQAQIMLGMLRPPQVMPNIQQSLSQPPQPVQVGHQGQIQPRPQGQMNSVQSQIQPRQTTQMQVGQHGQMPMIPQSQPQSTAMQPSIQRPLPIPQPQMQAVQQSQVHLPLQPASQSMQQPPQGRSLPMHPPIHSASQNVPMQPQVPTVLSGQPQQSFNQSTTGLHQPVQPPLPQQPRPPMQPPPHQLQNQPTQSLAFQSIVQQQSQPQTMFQQSGSSQTNMGAPFQPHAQPPLPSQPPPQQLYQMNSGGAVGSVSHAGPDISGQGLGHGNLSNVGHGVQPGRGPNMGQGLSSMGPTVSWQSVPPESAANAGSGVQHSIIPAGMGGPMSLSGGMIAGMSDSAGQSTGNLGSGMNTGPLDMGGSNMVRSQGLNEMQTQGLPQQQQQVSHLSPDQEKVLLQQVMSLTPEQISCLPEEHRQQVFQLQQMFRGSQVN</sequence>
<dbReference type="PANTHER" id="PTHR47866:SF2">
    <property type="entry name" value="HYDROXYPROLINE-RICH GLYCOPROTEIN FAMILY PROTEIN"/>
    <property type="match status" value="1"/>
</dbReference>
<feature type="compositionally biased region" description="Low complexity" evidence="1">
    <location>
        <begin position="270"/>
        <end position="297"/>
    </location>
</feature>
<feature type="compositionally biased region" description="Low complexity" evidence="1">
    <location>
        <begin position="325"/>
        <end position="342"/>
    </location>
</feature>
<feature type="compositionally biased region" description="Pro residues" evidence="1">
    <location>
        <begin position="252"/>
        <end position="269"/>
    </location>
</feature>
<dbReference type="InterPro" id="IPR038192">
    <property type="entry name" value="CSTF_C_sf"/>
</dbReference>
<feature type="compositionally biased region" description="Low complexity" evidence="1">
    <location>
        <begin position="180"/>
        <end position="206"/>
    </location>
</feature>
<evidence type="ECO:0000259" key="2">
    <source>
        <dbReference type="Pfam" id="PF14327"/>
    </source>
</evidence>
<dbReference type="EMBL" id="EF086178">
    <property type="protein sequence ID" value="ABK25463.1"/>
    <property type="molecule type" value="mRNA"/>
</dbReference>
<feature type="compositionally biased region" description="Pro residues" evidence="1">
    <location>
        <begin position="313"/>
        <end position="324"/>
    </location>
</feature>
<feature type="region of interest" description="Disordered" evidence="1">
    <location>
        <begin position="102"/>
        <end position="380"/>
    </location>
</feature>
<feature type="compositionally biased region" description="Low complexity" evidence="1">
    <location>
        <begin position="153"/>
        <end position="164"/>
    </location>
</feature>
<feature type="domain" description="Cleavage stimulation factor subunit 2 hinge" evidence="2">
    <location>
        <begin position="42"/>
        <end position="99"/>
    </location>
</feature>
<accession>A9NXV2</accession>
<feature type="compositionally biased region" description="Polar residues" evidence="1">
    <location>
        <begin position="127"/>
        <end position="150"/>
    </location>
</feature>
<dbReference type="Pfam" id="PF14327">
    <property type="entry name" value="CSTF2_hinge"/>
    <property type="match status" value="1"/>
</dbReference>
<dbReference type="Gene3D" id="1.10.20.70">
    <property type="entry name" value="Transcription termination and cleavage factor, C-terminal domain"/>
    <property type="match status" value="1"/>
</dbReference>
<feature type="region of interest" description="Disordered" evidence="1">
    <location>
        <begin position="16"/>
        <end position="38"/>
    </location>
</feature>
<dbReference type="InterPro" id="IPR025742">
    <property type="entry name" value="CSTF2_hinge"/>
</dbReference>
<dbReference type="PANTHER" id="PTHR47866">
    <property type="entry name" value="HYDROXYPROLINE-RICH GLYCOPROTEIN FAMILY PROTEIN"/>
    <property type="match status" value="1"/>
</dbReference>
<proteinExistence type="evidence at transcript level"/>
<feature type="compositionally biased region" description="Polar residues" evidence="1">
    <location>
        <begin position="218"/>
        <end position="248"/>
    </location>
</feature>
<dbReference type="AlphaFoldDB" id="A9NXV2"/>